<organism evidence="1 2">
    <name type="scientific">Aromatoleum tolulyticum</name>
    <dbReference type="NCBI Taxonomy" id="34027"/>
    <lineage>
        <taxon>Bacteria</taxon>
        <taxon>Pseudomonadati</taxon>
        <taxon>Pseudomonadota</taxon>
        <taxon>Betaproteobacteria</taxon>
        <taxon>Rhodocyclales</taxon>
        <taxon>Rhodocyclaceae</taxon>
        <taxon>Aromatoleum</taxon>
    </lineage>
</organism>
<reference evidence="2" key="1">
    <citation type="submission" date="2017-01" db="EMBL/GenBank/DDBJ databases">
        <authorList>
            <person name="Varghese N."/>
            <person name="Submissions S."/>
        </authorList>
    </citation>
    <scope>NUCLEOTIDE SEQUENCE [LARGE SCALE GENOMIC DNA]</scope>
    <source>
        <strain evidence="2">ATCC 51758</strain>
    </source>
</reference>
<keyword evidence="2" id="KW-1185">Reference proteome</keyword>
<accession>A0A1N6Q768</accession>
<dbReference type="RefSeq" id="WP_076600877.1">
    <property type="nucleotide sequence ID" value="NZ_FTMD01000002.1"/>
</dbReference>
<dbReference type="EMBL" id="FTMD01000002">
    <property type="protein sequence ID" value="SIQ12484.1"/>
    <property type="molecule type" value="Genomic_DNA"/>
</dbReference>
<dbReference type="Proteomes" id="UP000186819">
    <property type="component" value="Unassembled WGS sequence"/>
</dbReference>
<dbReference type="OrthoDB" id="2052851at2"/>
<name>A0A1N6Q768_9RHOO</name>
<gene>
    <name evidence="1" type="ORF">SAMN05421829_102378</name>
</gene>
<evidence type="ECO:0000313" key="1">
    <source>
        <dbReference type="EMBL" id="SIQ12484.1"/>
    </source>
</evidence>
<protein>
    <submittedName>
        <fullName evidence="1">Uncharacterized protein</fullName>
    </submittedName>
</protein>
<evidence type="ECO:0000313" key="2">
    <source>
        <dbReference type="Proteomes" id="UP000186819"/>
    </source>
</evidence>
<proteinExistence type="predicted"/>
<sequence>MKNETAAISADIHGEKLYQQRAREALPVLVRQAFSGKPIFYKQLADELGMQNPRNLNFVLGSVGKSLIDLGQKWSEKIPPIQCLVINRSEELPGDGFGWFMKKSDWKSLSKRKKNEMINAVMHQIFAYPKWRTVLKSLGLDIADHDFSDVVKKASEFQGGGESNDHKALKEYVRCRPELFALGKKTGPGLVEKGLPSGDRLDVFFDSGDEWVAVEVKSTRSNEVDIVRGLFQCVKYDAVLNAMIVTEQRDTKVRAVLVLECSLPDALIPMKHMLGVEVLENVSPRRNE</sequence>
<dbReference type="AlphaFoldDB" id="A0A1N6Q768"/>